<feature type="compositionally biased region" description="Polar residues" evidence="1">
    <location>
        <begin position="118"/>
        <end position="133"/>
    </location>
</feature>
<dbReference type="EMBL" id="BPLR01000771">
    <property type="protein sequence ID" value="GIY97338.1"/>
    <property type="molecule type" value="Genomic_DNA"/>
</dbReference>
<reference evidence="2 3" key="1">
    <citation type="submission" date="2021-06" db="EMBL/GenBank/DDBJ databases">
        <title>Caerostris extrusa draft genome.</title>
        <authorList>
            <person name="Kono N."/>
            <person name="Arakawa K."/>
        </authorList>
    </citation>
    <scope>NUCLEOTIDE SEQUENCE [LARGE SCALE GENOMIC DNA]</scope>
</reference>
<feature type="region of interest" description="Disordered" evidence="1">
    <location>
        <begin position="212"/>
        <end position="238"/>
    </location>
</feature>
<feature type="region of interest" description="Disordered" evidence="1">
    <location>
        <begin position="36"/>
        <end position="63"/>
    </location>
</feature>
<keyword evidence="3" id="KW-1185">Reference proteome</keyword>
<proteinExistence type="predicted"/>
<evidence type="ECO:0000256" key="1">
    <source>
        <dbReference type="SAM" id="MobiDB-lite"/>
    </source>
</evidence>
<comment type="caution">
    <text evidence="2">The sequence shown here is derived from an EMBL/GenBank/DDBJ whole genome shotgun (WGS) entry which is preliminary data.</text>
</comment>
<protein>
    <submittedName>
        <fullName evidence="2">Uncharacterized protein</fullName>
    </submittedName>
</protein>
<evidence type="ECO:0000313" key="2">
    <source>
        <dbReference type="EMBL" id="GIY97338.1"/>
    </source>
</evidence>
<accession>A0AAV4XUB4</accession>
<feature type="region of interest" description="Disordered" evidence="1">
    <location>
        <begin position="77"/>
        <end position="157"/>
    </location>
</feature>
<gene>
    <name evidence="2" type="ORF">CEXT_337011</name>
</gene>
<dbReference type="AlphaFoldDB" id="A0AAV4XUB4"/>
<sequence>MDVTIHIASTYTCSTNAYKFQSIESVSCSQHLEKQTSSLSPFPSPECRKAQTRRAEDVSSGSLPLIMNGSRRIRLGAPQSDLMVLPDHSPGRRRDKPPFPLFSSPECLKAQTERTEDVSTGNLPSTMNGSQADSSRHTSKQPNGPFLITPRPRRRGENIPLREGRLRFEKFDSAVLLIKEQTSFELQTCASRGGNHKRERTEHVSSRTLPSIINGFSADSPRHTSKQPNGPSLITPRRRRGENIPLSEVLSVEKLGVALAALLLIKEQACVLPEGGTSRRNCLNYFEILTTLWPVINHPEGEVSVLWLIRLTMSLGLRQRRQTVL</sequence>
<feature type="compositionally biased region" description="Basic and acidic residues" evidence="1">
    <location>
        <begin position="46"/>
        <end position="57"/>
    </location>
</feature>
<dbReference type="Proteomes" id="UP001054945">
    <property type="component" value="Unassembled WGS sequence"/>
</dbReference>
<organism evidence="2 3">
    <name type="scientific">Caerostris extrusa</name>
    <name type="common">Bark spider</name>
    <name type="synonym">Caerostris bankana</name>
    <dbReference type="NCBI Taxonomy" id="172846"/>
    <lineage>
        <taxon>Eukaryota</taxon>
        <taxon>Metazoa</taxon>
        <taxon>Ecdysozoa</taxon>
        <taxon>Arthropoda</taxon>
        <taxon>Chelicerata</taxon>
        <taxon>Arachnida</taxon>
        <taxon>Araneae</taxon>
        <taxon>Araneomorphae</taxon>
        <taxon>Entelegynae</taxon>
        <taxon>Araneoidea</taxon>
        <taxon>Araneidae</taxon>
        <taxon>Caerostris</taxon>
    </lineage>
</organism>
<name>A0AAV4XUB4_CAEEX</name>
<evidence type="ECO:0000313" key="3">
    <source>
        <dbReference type="Proteomes" id="UP001054945"/>
    </source>
</evidence>